<evidence type="ECO:0000259" key="5">
    <source>
        <dbReference type="Pfam" id="PF01951"/>
    </source>
</evidence>
<evidence type="ECO:0000256" key="1">
    <source>
        <dbReference type="ARBA" id="ARBA00007963"/>
    </source>
</evidence>
<dbReference type="GO" id="GO:0072669">
    <property type="term" value="C:tRNA-splicing ligase complex"/>
    <property type="evidence" value="ECO:0007669"/>
    <property type="project" value="TreeGrafter"/>
</dbReference>
<keyword evidence="3" id="KW-0479">Metal-binding</keyword>
<sequence>MKTKTEQELKVVATEKIHDKPNINLVTLPDLDHPSDVQIHSWGDNIEETFEQCAVGMFGYMTDLEKVDIVDVIDIEVSASDLINLMFRFLDELLYKFSAEPNFISKKIKIFEFDKENFKIRARGYGEPFTLEKHTQGTEVKAITYSNMQVYDEEGHQEAFVIVDI</sequence>
<dbReference type="FunFam" id="3.55.10.10:FF:000001">
    <property type="entry name" value="protein archease isoform X1"/>
    <property type="match status" value="1"/>
</dbReference>
<dbReference type="InterPro" id="IPR002804">
    <property type="entry name" value="Archease"/>
</dbReference>
<keyword evidence="2" id="KW-0819">tRNA processing</keyword>
<comment type="caution">
    <text evidence="6">The sequence shown here is derived from an EMBL/GenBank/DDBJ whole genome shotgun (WGS) entry which is preliminary data.</text>
</comment>
<dbReference type="SUPFAM" id="SSF69819">
    <property type="entry name" value="MTH1598-like"/>
    <property type="match status" value="1"/>
</dbReference>
<dbReference type="Gene3D" id="3.55.10.10">
    <property type="entry name" value="Archease domain"/>
    <property type="match status" value="1"/>
</dbReference>
<keyword evidence="4" id="KW-0106">Calcium</keyword>
<evidence type="ECO:0000256" key="3">
    <source>
        <dbReference type="ARBA" id="ARBA00022723"/>
    </source>
</evidence>
<dbReference type="EMBL" id="JAVRJZ010000021">
    <property type="protein sequence ID" value="KAK2704897.1"/>
    <property type="molecule type" value="Genomic_DNA"/>
</dbReference>
<dbReference type="AlphaFoldDB" id="A0AA88HGE1"/>
<dbReference type="Proteomes" id="UP001187531">
    <property type="component" value="Unassembled WGS sequence"/>
</dbReference>
<dbReference type="PANTHER" id="PTHR12682:SF11">
    <property type="entry name" value="PROTEIN ARCHEASE"/>
    <property type="match status" value="1"/>
</dbReference>
<evidence type="ECO:0000256" key="2">
    <source>
        <dbReference type="ARBA" id="ARBA00022694"/>
    </source>
</evidence>
<gene>
    <name evidence="6" type="ORF">QYM36_017069</name>
</gene>
<comment type="similarity">
    <text evidence="1">Belongs to the archease family.</text>
</comment>
<accession>A0AA88HGE1</accession>
<name>A0AA88HGE1_ARTSF</name>
<dbReference type="InterPro" id="IPR036820">
    <property type="entry name" value="Archease_dom_sf"/>
</dbReference>
<reference evidence="6" key="1">
    <citation type="submission" date="2023-07" db="EMBL/GenBank/DDBJ databases">
        <title>Chromosome-level genome assembly of Artemia franciscana.</title>
        <authorList>
            <person name="Jo E."/>
        </authorList>
    </citation>
    <scope>NUCLEOTIDE SEQUENCE</scope>
    <source>
        <tissue evidence="6">Whole body</tissue>
    </source>
</reference>
<keyword evidence="7" id="KW-1185">Reference proteome</keyword>
<feature type="domain" description="Archease" evidence="5">
    <location>
        <begin position="31"/>
        <end position="165"/>
    </location>
</feature>
<protein>
    <recommendedName>
        <fullName evidence="5">Archease domain-containing protein</fullName>
    </recommendedName>
</protein>
<dbReference type="GO" id="GO:0046872">
    <property type="term" value="F:metal ion binding"/>
    <property type="evidence" value="ECO:0007669"/>
    <property type="project" value="UniProtKB-KW"/>
</dbReference>
<dbReference type="PANTHER" id="PTHR12682">
    <property type="entry name" value="ARCHEASE"/>
    <property type="match status" value="1"/>
</dbReference>
<proteinExistence type="inferred from homology"/>
<evidence type="ECO:0000313" key="7">
    <source>
        <dbReference type="Proteomes" id="UP001187531"/>
    </source>
</evidence>
<dbReference type="Pfam" id="PF01951">
    <property type="entry name" value="Archease"/>
    <property type="match status" value="1"/>
</dbReference>
<organism evidence="6 7">
    <name type="scientific">Artemia franciscana</name>
    <name type="common">Brine shrimp</name>
    <name type="synonym">Artemia sanfranciscana</name>
    <dbReference type="NCBI Taxonomy" id="6661"/>
    <lineage>
        <taxon>Eukaryota</taxon>
        <taxon>Metazoa</taxon>
        <taxon>Ecdysozoa</taxon>
        <taxon>Arthropoda</taxon>
        <taxon>Crustacea</taxon>
        <taxon>Branchiopoda</taxon>
        <taxon>Anostraca</taxon>
        <taxon>Artemiidae</taxon>
        <taxon>Artemia</taxon>
    </lineage>
</organism>
<dbReference type="InterPro" id="IPR023572">
    <property type="entry name" value="Archease_dom"/>
</dbReference>
<evidence type="ECO:0000256" key="4">
    <source>
        <dbReference type="ARBA" id="ARBA00022837"/>
    </source>
</evidence>
<evidence type="ECO:0000313" key="6">
    <source>
        <dbReference type="EMBL" id="KAK2704897.1"/>
    </source>
</evidence>
<dbReference type="GO" id="GO:0006388">
    <property type="term" value="P:tRNA splicing, via endonucleolytic cleavage and ligation"/>
    <property type="evidence" value="ECO:0007669"/>
    <property type="project" value="TreeGrafter"/>
</dbReference>